<gene>
    <name evidence="2" type="ORF">BB347_18205</name>
    <name evidence="3" type="ORF">SAMN05421809_3657</name>
</gene>
<dbReference type="Proteomes" id="UP000185687">
    <property type="component" value="Unassembled WGS sequence"/>
</dbReference>
<dbReference type="RefSeq" id="WP_076584085.1">
    <property type="nucleotide sequence ID" value="NZ_CP019329.1"/>
</dbReference>
<keyword evidence="4" id="KW-1185">Reference proteome</keyword>
<dbReference type="AlphaFoldDB" id="A0A1N7G1B7"/>
<organism evidence="3 4">
    <name type="scientific">Natronorubrum daqingense</name>
    <dbReference type="NCBI Taxonomy" id="588898"/>
    <lineage>
        <taxon>Archaea</taxon>
        <taxon>Methanobacteriati</taxon>
        <taxon>Methanobacteriota</taxon>
        <taxon>Stenosarchaea group</taxon>
        <taxon>Halobacteria</taxon>
        <taxon>Halobacteriales</taxon>
        <taxon>Natrialbaceae</taxon>
        <taxon>Natronorubrum</taxon>
    </lineage>
</organism>
<evidence type="ECO:0000313" key="3">
    <source>
        <dbReference type="EMBL" id="SIS06345.1"/>
    </source>
</evidence>
<feature type="region of interest" description="Disordered" evidence="1">
    <location>
        <begin position="1"/>
        <end position="23"/>
    </location>
</feature>
<sequence>MTDVSTSADSDTDPHSNCETFEAGDIVRDSASVQGKRVIVLEQTAFAANDYFLLETQKTVAQSGGNKREWATDPVVEAVYESDVRRVFGDDWFTGDVLMAYDEARLDDQMTRYRFPSGRLEVIVDQ</sequence>
<reference evidence="2 5" key="1">
    <citation type="submission" date="2017-01" db="EMBL/GenBank/DDBJ databases">
        <title>Complete genome sequence of Haloterrigena daqingensis type strain (JX313T).</title>
        <authorList>
            <person name="Shuang W."/>
        </authorList>
    </citation>
    <scope>NUCLEOTIDE SEQUENCE [LARGE SCALE GENOMIC DNA]</scope>
    <source>
        <strain evidence="5">JX313</strain>
        <strain evidence="2">JX313T</strain>
        <plasmid evidence="5">Plasmid unnamed2</plasmid>
        <plasmid evidence="2">unnamed2</plasmid>
    </source>
</reference>
<keyword evidence="2" id="KW-0614">Plasmid</keyword>
<evidence type="ECO:0000256" key="1">
    <source>
        <dbReference type="SAM" id="MobiDB-lite"/>
    </source>
</evidence>
<dbReference type="Proteomes" id="UP000187321">
    <property type="component" value="Plasmid unnamed2"/>
</dbReference>
<accession>A0A1N7G1B7</accession>
<evidence type="ECO:0000313" key="2">
    <source>
        <dbReference type="EMBL" id="APX98626.1"/>
    </source>
</evidence>
<evidence type="ECO:0000313" key="5">
    <source>
        <dbReference type="Proteomes" id="UP000187321"/>
    </source>
</evidence>
<dbReference type="GeneID" id="30957918"/>
<dbReference type="EMBL" id="FTNP01000008">
    <property type="protein sequence ID" value="SIS06345.1"/>
    <property type="molecule type" value="Genomic_DNA"/>
</dbReference>
<proteinExistence type="predicted"/>
<evidence type="ECO:0000313" key="4">
    <source>
        <dbReference type="Proteomes" id="UP000185687"/>
    </source>
</evidence>
<dbReference type="KEGG" id="hda:BB347_18205"/>
<geneLocation type="plasmid" evidence="2">
    <name>unnamed2</name>
</geneLocation>
<name>A0A1N7G1B7_9EURY</name>
<protein>
    <submittedName>
        <fullName evidence="3">Uncharacterized protein</fullName>
    </submittedName>
</protein>
<dbReference type="EMBL" id="CP019329">
    <property type="protein sequence ID" value="APX98626.1"/>
    <property type="molecule type" value="Genomic_DNA"/>
</dbReference>
<reference evidence="3 4" key="2">
    <citation type="submission" date="2017-01" db="EMBL/GenBank/DDBJ databases">
        <authorList>
            <person name="Mah S.A."/>
            <person name="Swanson W.J."/>
            <person name="Moy G.W."/>
            <person name="Vacquier V.D."/>
        </authorList>
    </citation>
    <scope>NUCLEOTIDE SEQUENCE [LARGE SCALE GENOMIC DNA]</scope>
    <source>
        <strain evidence="3 4">CGMCC 1.8909</strain>
    </source>
</reference>